<dbReference type="AlphaFoldDB" id="A0A5N5ELE3"/>
<evidence type="ECO:0000256" key="1">
    <source>
        <dbReference type="SAM" id="MobiDB-lite"/>
    </source>
</evidence>
<feature type="region of interest" description="Disordered" evidence="1">
    <location>
        <begin position="133"/>
        <end position="184"/>
    </location>
</feature>
<keyword evidence="3" id="KW-1185">Reference proteome</keyword>
<protein>
    <submittedName>
        <fullName evidence="2">Uncharacterized protein</fullName>
    </submittedName>
</protein>
<feature type="compositionally biased region" description="Polar residues" evidence="1">
    <location>
        <begin position="167"/>
        <end position="176"/>
    </location>
</feature>
<reference evidence="2 3" key="1">
    <citation type="submission" date="2019-09" db="EMBL/GenBank/DDBJ databases">
        <authorList>
            <person name="Liu P."/>
        </authorList>
    </citation>
    <scope>NUCLEOTIDE SEQUENCE [LARGE SCALE GENOMIC DNA]</scope>
    <source>
        <strain evidence="2 3">TRM68085</strain>
    </source>
</reference>
<name>A0A5N5ELE3_9ACTN</name>
<sequence>MGPRRTKGFCPTSIGIDAYQHWQAKAVRRPDDVTTTTPLAWQAEKYGEAERRLTGRYLPPSAHSTGRATAADALAELALGESIRRTVLRQRGGSVHAALELGATWAEVATALDGTPDEARAALRLYAEEQRKRYEDDRMAGQNPTGLSPEQYRSVLGLAELTDHESTLSPSPSPSGKQPDEPLA</sequence>
<proteinExistence type="predicted"/>
<dbReference type="Proteomes" id="UP000326907">
    <property type="component" value="Unassembled WGS sequence"/>
</dbReference>
<comment type="caution">
    <text evidence="2">The sequence shown here is derived from an EMBL/GenBank/DDBJ whole genome shotgun (WGS) entry which is preliminary data.</text>
</comment>
<evidence type="ECO:0000313" key="3">
    <source>
        <dbReference type="Proteomes" id="UP000326907"/>
    </source>
</evidence>
<accession>A0A5N5ELE3</accession>
<evidence type="ECO:0000313" key="2">
    <source>
        <dbReference type="EMBL" id="KAB2591696.1"/>
    </source>
</evidence>
<organism evidence="2 3">
    <name type="scientific">Streptomyces arboris</name>
    <dbReference type="NCBI Taxonomy" id="2600619"/>
    <lineage>
        <taxon>Bacteria</taxon>
        <taxon>Bacillati</taxon>
        <taxon>Actinomycetota</taxon>
        <taxon>Actinomycetes</taxon>
        <taxon>Kitasatosporales</taxon>
        <taxon>Streptomycetaceae</taxon>
        <taxon>Streptomyces</taxon>
    </lineage>
</organism>
<gene>
    <name evidence="2" type="ORF">F5983_14520</name>
</gene>
<dbReference type="EMBL" id="VYUA01000011">
    <property type="protein sequence ID" value="KAB2591696.1"/>
    <property type="molecule type" value="Genomic_DNA"/>
</dbReference>